<dbReference type="Proteomes" id="UP000193920">
    <property type="component" value="Unassembled WGS sequence"/>
</dbReference>
<comment type="caution">
    <text evidence="8">The sequence shown here is derived from an EMBL/GenBank/DDBJ whole genome shotgun (WGS) entry which is preliminary data.</text>
</comment>
<dbReference type="GO" id="GO:0000978">
    <property type="term" value="F:RNA polymerase II cis-regulatory region sequence-specific DNA binding"/>
    <property type="evidence" value="ECO:0007669"/>
    <property type="project" value="TreeGrafter"/>
</dbReference>
<dbReference type="InterPro" id="IPR051000">
    <property type="entry name" value="Homeobox_DNA-bind_prot"/>
</dbReference>
<dbReference type="PANTHER" id="PTHR24324">
    <property type="entry name" value="HOMEOBOX PROTEIN HHEX"/>
    <property type="match status" value="1"/>
</dbReference>
<name>A0A1Y2ASZ6_9FUNG</name>
<evidence type="ECO:0000256" key="6">
    <source>
        <dbReference type="SAM" id="MobiDB-lite"/>
    </source>
</evidence>
<dbReference type="SMART" id="SM00389">
    <property type="entry name" value="HOX"/>
    <property type="match status" value="1"/>
</dbReference>
<gene>
    <name evidence="8" type="ORF">LY90DRAFT_461696</name>
</gene>
<dbReference type="GO" id="GO:0030154">
    <property type="term" value="P:cell differentiation"/>
    <property type="evidence" value="ECO:0007669"/>
    <property type="project" value="TreeGrafter"/>
</dbReference>
<proteinExistence type="predicted"/>
<evidence type="ECO:0000256" key="4">
    <source>
        <dbReference type="PROSITE-ProRule" id="PRU00108"/>
    </source>
</evidence>
<keyword evidence="1 4" id="KW-0238">DNA-binding</keyword>
<dbReference type="PROSITE" id="PS00027">
    <property type="entry name" value="HOMEOBOX_1"/>
    <property type="match status" value="1"/>
</dbReference>
<dbReference type="PANTHER" id="PTHR24324:SF9">
    <property type="entry name" value="HOMEOBOX DOMAIN-CONTAINING PROTEIN"/>
    <property type="match status" value="1"/>
</dbReference>
<dbReference type="OrthoDB" id="6159439at2759"/>
<evidence type="ECO:0000256" key="5">
    <source>
        <dbReference type="RuleBase" id="RU000682"/>
    </source>
</evidence>
<feature type="compositionally biased region" description="Low complexity" evidence="6">
    <location>
        <begin position="334"/>
        <end position="349"/>
    </location>
</feature>
<dbReference type="STRING" id="1754190.A0A1Y2ASZ6"/>
<dbReference type="GO" id="GO:0000981">
    <property type="term" value="F:DNA-binding transcription factor activity, RNA polymerase II-specific"/>
    <property type="evidence" value="ECO:0007669"/>
    <property type="project" value="InterPro"/>
</dbReference>
<dbReference type="EMBL" id="MCOG01000209">
    <property type="protein sequence ID" value="ORY25693.1"/>
    <property type="molecule type" value="Genomic_DNA"/>
</dbReference>
<evidence type="ECO:0000313" key="9">
    <source>
        <dbReference type="Proteomes" id="UP000193920"/>
    </source>
</evidence>
<dbReference type="Gene3D" id="1.10.10.60">
    <property type="entry name" value="Homeodomain-like"/>
    <property type="match status" value="1"/>
</dbReference>
<feature type="region of interest" description="Disordered" evidence="6">
    <location>
        <begin position="329"/>
        <end position="356"/>
    </location>
</feature>
<evidence type="ECO:0000256" key="2">
    <source>
        <dbReference type="ARBA" id="ARBA00023155"/>
    </source>
</evidence>
<evidence type="ECO:0000259" key="7">
    <source>
        <dbReference type="PROSITE" id="PS50071"/>
    </source>
</evidence>
<evidence type="ECO:0000256" key="1">
    <source>
        <dbReference type="ARBA" id="ARBA00023125"/>
    </source>
</evidence>
<feature type="compositionally biased region" description="Polar residues" evidence="6">
    <location>
        <begin position="296"/>
        <end position="306"/>
    </location>
</feature>
<feature type="region of interest" description="Disordered" evidence="6">
    <location>
        <begin position="95"/>
        <end position="169"/>
    </location>
</feature>
<keyword evidence="9" id="KW-1185">Reference proteome</keyword>
<reference evidence="8 9" key="1">
    <citation type="submission" date="2016-08" db="EMBL/GenBank/DDBJ databases">
        <title>A Parts List for Fungal Cellulosomes Revealed by Comparative Genomics.</title>
        <authorList>
            <consortium name="DOE Joint Genome Institute"/>
            <person name="Haitjema C.H."/>
            <person name="Gilmore S.P."/>
            <person name="Henske J.K."/>
            <person name="Solomon K.V."/>
            <person name="De Groot R."/>
            <person name="Kuo A."/>
            <person name="Mondo S.J."/>
            <person name="Salamov A.A."/>
            <person name="Labutti K."/>
            <person name="Zhao Z."/>
            <person name="Chiniquy J."/>
            <person name="Barry K."/>
            <person name="Brewer H.M."/>
            <person name="Purvine S.O."/>
            <person name="Wright A.T."/>
            <person name="Boxma B."/>
            <person name="Van Alen T."/>
            <person name="Hackstein J.H."/>
            <person name="Baker S.E."/>
            <person name="Grigoriev I.V."/>
            <person name="O'Malley M.A."/>
        </authorList>
    </citation>
    <scope>NUCLEOTIDE SEQUENCE [LARGE SCALE GENOMIC DNA]</scope>
    <source>
        <strain evidence="8 9">G1</strain>
    </source>
</reference>
<dbReference type="InterPro" id="IPR017970">
    <property type="entry name" value="Homeobox_CS"/>
</dbReference>
<keyword evidence="3 4" id="KW-0539">Nucleus</keyword>
<sequence length="520" mass="56823">MLSAADITTLDNPTGTLTNPTFPNPSGSTIWAPTFYDPFQVKHRRRTSKKQFSILEKAFNENPKPNAATRRDLAEKLKMTVRGVQVWFQNRRAKAKAQKLKMAKKNGSNASSPSESEKNSSSTPNDTTTENTTETVNNKNESTETLTTTEKTDASPSDTKELKEESKASTLDMDNKLKLENKEYPYLKDSYFQVDGEVGQGMIPYSEPSSDYFFDKQDPTLNQGFGTSTLQTDFYGGATPIGVNRRGRTNSLPNVYNLGMYVSPHQSSLVSPLNKTIPFQGLHQHPQPFSLIGGPKSTSGSYSPQSLQFIRQKSPYSPNTLLYAQKSQSLPTMGPSNDSSTSSPTLSGSEKGSQARFSAGLAKHQDIFYSGIDGAGMNGGRGYVNYMVSPGIGENIPSPRSTTSNGNVYSPNYQNYLPDVSALNGIRPIDDSFAYPYSLNQQAINNPYAGNIQSYVPELNAAGTGVLQGIPSYPTGFNPGRRNSCPPELFTSVNSLPLSLDENLTKQKGLETIKEDESIE</sequence>
<comment type="subcellular location">
    <subcellularLocation>
        <location evidence="4 5">Nucleus</location>
    </subcellularLocation>
</comment>
<accession>A0A1Y2ASZ6</accession>
<evidence type="ECO:0000256" key="3">
    <source>
        <dbReference type="ARBA" id="ARBA00023242"/>
    </source>
</evidence>
<feature type="DNA-binding region" description="Homeobox" evidence="4">
    <location>
        <begin position="40"/>
        <end position="99"/>
    </location>
</feature>
<dbReference type="InterPro" id="IPR009057">
    <property type="entry name" value="Homeodomain-like_sf"/>
</dbReference>
<organism evidence="8 9">
    <name type="scientific">Neocallimastix californiae</name>
    <dbReference type="NCBI Taxonomy" id="1754190"/>
    <lineage>
        <taxon>Eukaryota</taxon>
        <taxon>Fungi</taxon>
        <taxon>Fungi incertae sedis</taxon>
        <taxon>Chytridiomycota</taxon>
        <taxon>Chytridiomycota incertae sedis</taxon>
        <taxon>Neocallimastigomycetes</taxon>
        <taxon>Neocallimastigales</taxon>
        <taxon>Neocallimastigaceae</taxon>
        <taxon>Neocallimastix</taxon>
    </lineage>
</organism>
<dbReference type="PROSITE" id="PS50071">
    <property type="entry name" value="HOMEOBOX_2"/>
    <property type="match status" value="1"/>
</dbReference>
<protein>
    <submittedName>
        <fullName evidence="8">Homeobox-domain-containing protein</fullName>
    </submittedName>
</protein>
<feature type="region of interest" description="Disordered" evidence="6">
    <location>
        <begin position="286"/>
        <end position="306"/>
    </location>
</feature>
<dbReference type="CDD" id="cd00086">
    <property type="entry name" value="homeodomain"/>
    <property type="match status" value="1"/>
</dbReference>
<keyword evidence="2 4" id="KW-0371">Homeobox</keyword>
<feature type="compositionally biased region" description="Low complexity" evidence="6">
    <location>
        <begin position="105"/>
        <end position="149"/>
    </location>
</feature>
<dbReference type="SUPFAM" id="SSF46689">
    <property type="entry name" value="Homeodomain-like"/>
    <property type="match status" value="1"/>
</dbReference>
<dbReference type="InterPro" id="IPR001356">
    <property type="entry name" value="HD"/>
</dbReference>
<evidence type="ECO:0000313" key="8">
    <source>
        <dbReference type="EMBL" id="ORY25693.1"/>
    </source>
</evidence>
<dbReference type="Pfam" id="PF00046">
    <property type="entry name" value="Homeodomain"/>
    <property type="match status" value="1"/>
</dbReference>
<feature type="domain" description="Homeobox" evidence="7">
    <location>
        <begin position="38"/>
        <end position="98"/>
    </location>
</feature>
<dbReference type="AlphaFoldDB" id="A0A1Y2ASZ6"/>
<dbReference type="GO" id="GO:0005634">
    <property type="term" value="C:nucleus"/>
    <property type="evidence" value="ECO:0007669"/>
    <property type="project" value="UniProtKB-SubCell"/>
</dbReference>
<feature type="compositionally biased region" description="Basic and acidic residues" evidence="6">
    <location>
        <begin position="150"/>
        <end position="169"/>
    </location>
</feature>
<feature type="compositionally biased region" description="Basic residues" evidence="6">
    <location>
        <begin position="95"/>
        <end position="104"/>
    </location>
</feature>